<evidence type="ECO:0000313" key="6">
    <source>
        <dbReference type="EMBL" id="CAJ0558027.1"/>
    </source>
</evidence>
<dbReference type="Gene3D" id="1.10.10.1870">
    <property type="entry name" value="ShTK domain-like"/>
    <property type="match status" value="1"/>
</dbReference>
<reference evidence="6" key="1">
    <citation type="submission" date="2023-06" db="EMBL/GenBank/DDBJ databases">
        <authorList>
            <person name="Delattre M."/>
        </authorList>
    </citation>
    <scope>NUCLEOTIDE SEQUENCE</scope>
    <source>
        <strain evidence="6">AF72</strain>
    </source>
</reference>
<keyword evidence="7" id="KW-1185">Reference proteome</keyword>
<comment type="caution">
    <text evidence="6">The sequence shown here is derived from an EMBL/GenBank/DDBJ whole genome shotgun (WGS) entry which is preliminary data.</text>
</comment>
<accession>A0AA36C451</accession>
<feature type="chain" id="PRO_5041324941" description="ShKT domain-containing protein" evidence="4">
    <location>
        <begin position="17"/>
        <end position="150"/>
    </location>
</feature>
<dbReference type="Gene3D" id="1.10.10.1940">
    <property type="match status" value="1"/>
</dbReference>
<dbReference type="SMART" id="SM00254">
    <property type="entry name" value="ShKT"/>
    <property type="match status" value="2"/>
</dbReference>
<dbReference type="FunFam" id="1.10.10.1940:FF:000002">
    <property type="entry name" value="PHAryngeal gland Toxin-related"/>
    <property type="match status" value="1"/>
</dbReference>
<evidence type="ECO:0000259" key="5">
    <source>
        <dbReference type="PROSITE" id="PS51670"/>
    </source>
</evidence>
<keyword evidence="2" id="KW-1015">Disulfide bond</keyword>
<dbReference type="AlphaFoldDB" id="A0AA36C451"/>
<gene>
    <name evidence="6" type="ORF">MSPICULIGERA_LOCUS769</name>
</gene>
<protein>
    <recommendedName>
        <fullName evidence="5">ShKT domain-containing protein</fullName>
    </recommendedName>
</protein>
<feature type="non-terminal residue" evidence="6">
    <location>
        <position position="150"/>
    </location>
</feature>
<dbReference type="PANTHER" id="PTHR46219:SF5">
    <property type="entry name" value="SHKT DOMAIN-CONTAINING PROTEIN"/>
    <property type="match status" value="1"/>
</dbReference>
<name>A0AA36C451_9BILA</name>
<evidence type="ECO:0000313" key="7">
    <source>
        <dbReference type="Proteomes" id="UP001177023"/>
    </source>
</evidence>
<evidence type="ECO:0000256" key="2">
    <source>
        <dbReference type="ARBA" id="ARBA00023157"/>
    </source>
</evidence>
<dbReference type="EMBL" id="CATQJA010000178">
    <property type="protein sequence ID" value="CAJ0558027.1"/>
    <property type="molecule type" value="Genomic_DNA"/>
</dbReference>
<organism evidence="6 7">
    <name type="scientific">Mesorhabditis spiculigera</name>
    <dbReference type="NCBI Taxonomy" id="96644"/>
    <lineage>
        <taxon>Eukaryota</taxon>
        <taxon>Metazoa</taxon>
        <taxon>Ecdysozoa</taxon>
        <taxon>Nematoda</taxon>
        <taxon>Chromadorea</taxon>
        <taxon>Rhabditida</taxon>
        <taxon>Rhabditina</taxon>
        <taxon>Rhabditomorpha</taxon>
        <taxon>Rhabditoidea</taxon>
        <taxon>Rhabditidae</taxon>
        <taxon>Mesorhabditinae</taxon>
        <taxon>Mesorhabditis</taxon>
    </lineage>
</organism>
<sequence length="150" mass="15838">MNSFLVFALFANSASALYNYCTTTGTSCTTSGTCSAGYSCLFRDSINKVCCPTAYRSCANLVAASTGVSTCAGQSTYCSNTYYVGLMQQQCPYTCGYCSSGTISTTSCVDLTNPSTGVSDCPSRAYLCTNPSYLTLMQTQCRRTCGYCSG</sequence>
<comment type="caution">
    <text evidence="3">Lacks conserved residue(s) required for the propagation of feature annotation.</text>
</comment>
<evidence type="ECO:0000256" key="1">
    <source>
        <dbReference type="ARBA" id="ARBA00022729"/>
    </source>
</evidence>
<feature type="signal peptide" evidence="4">
    <location>
        <begin position="1"/>
        <end position="16"/>
    </location>
</feature>
<evidence type="ECO:0000256" key="3">
    <source>
        <dbReference type="PROSITE-ProRule" id="PRU01005"/>
    </source>
</evidence>
<dbReference type="PROSITE" id="PS51670">
    <property type="entry name" value="SHKT"/>
    <property type="match status" value="1"/>
</dbReference>
<dbReference type="Pfam" id="PF01549">
    <property type="entry name" value="ShK"/>
    <property type="match status" value="2"/>
</dbReference>
<dbReference type="InterPro" id="IPR003582">
    <property type="entry name" value="ShKT_dom"/>
</dbReference>
<evidence type="ECO:0000256" key="4">
    <source>
        <dbReference type="SAM" id="SignalP"/>
    </source>
</evidence>
<dbReference type="PANTHER" id="PTHR46219">
    <property type="entry name" value="PROTEIN CBG11138"/>
    <property type="match status" value="1"/>
</dbReference>
<keyword evidence="1 4" id="KW-0732">Signal</keyword>
<feature type="domain" description="ShKT" evidence="5">
    <location>
        <begin position="108"/>
        <end position="148"/>
    </location>
</feature>
<proteinExistence type="predicted"/>
<dbReference type="Proteomes" id="UP001177023">
    <property type="component" value="Unassembled WGS sequence"/>
</dbReference>